<keyword evidence="1" id="KW-0812">Transmembrane</keyword>
<organism evidence="2 3">
    <name type="scientific">Salix udensis</name>
    <dbReference type="NCBI Taxonomy" id="889485"/>
    <lineage>
        <taxon>Eukaryota</taxon>
        <taxon>Viridiplantae</taxon>
        <taxon>Streptophyta</taxon>
        <taxon>Embryophyta</taxon>
        <taxon>Tracheophyta</taxon>
        <taxon>Spermatophyta</taxon>
        <taxon>Magnoliopsida</taxon>
        <taxon>eudicotyledons</taxon>
        <taxon>Gunneridae</taxon>
        <taxon>Pentapetalae</taxon>
        <taxon>rosids</taxon>
        <taxon>fabids</taxon>
        <taxon>Malpighiales</taxon>
        <taxon>Salicaceae</taxon>
        <taxon>Saliceae</taxon>
        <taxon>Salix</taxon>
    </lineage>
</organism>
<feature type="transmembrane region" description="Helical" evidence="1">
    <location>
        <begin position="68"/>
        <end position="86"/>
    </location>
</feature>
<keyword evidence="1" id="KW-0472">Membrane</keyword>
<evidence type="ECO:0000313" key="2">
    <source>
        <dbReference type="EMBL" id="KAJ6431819.1"/>
    </source>
</evidence>
<dbReference type="Proteomes" id="UP001162972">
    <property type="component" value="Chromosome 10"/>
</dbReference>
<dbReference type="EMBL" id="JAPFFJ010000003">
    <property type="protein sequence ID" value="KAJ6431819.1"/>
    <property type="molecule type" value="Genomic_DNA"/>
</dbReference>
<proteinExistence type="predicted"/>
<keyword evidence="1" id="KW-1133">Transmembrane helix</keyword>
<evidence type="ECO:0000256" key="1">
    <source>
        <dbReference type="SAM" id="Phobius"/>
    </source>
</evidence>
<sequence>MKIKPLSYRQGGEMKQCKITVFLKDLSTRFRTAVREGSLQATITVVLCLSLVSFVVILTMFVNNNVKRYLLFFISSFPATVAIPNHKLERLANSRRNCVIL</sequence>
<name>A0AAD6PJ27_9ROSI</name>
<protein>
    <submittedName>
        <fullName evidence="2">Uncharacterized protein</fullName>
    </submittedName>
</protein>
<evidence type="ECO:0000313" key="3">
    <source>
        <dbReference type="Proteomes" id="UP001162972"/>
    </source>
</evidence>
<dbReference type="AlphaFoldDB" id="A0AAD6PJ27"/>
<comment type="caution">
    <text evidence="2">The sequence shown here is derived from an EMBL/GenBank/DDBJ whole genome shotgun (WGS) entry which is preliminary data.</text>
</comment>
<keyword evidence="3" id="KW-1185">Reference proteome</keyword>
<gene>
    <name evidence="2" type="ORF">OIU84_019154</name>
</gene>
<accession>A0AAD6PJ27</accession>
<feature type="transmembrane region" description="Helical" evidence="1">
    <location>
        <begin position="39"/>
        <end position="62"/>
    </location>
</feature>
<reference evidence="2 3" key="1">
    <citation type="journal article" date="2023" name="Int. J. Mol. Sci.">
        <title>De Novo Assembly and Annotation of 11 Diverse Shrub Willow (Salix) Genomes Reveals Novel Gene Organization in Sex-Linked Regions.</title>
        <authorList>
            <person name="Hyden B."/>
            <person name="Feng K."/>
            <person name="Yates T.B."/>
            <person name="Jawdy S."/>
            <person name="Cereghino C."/>
            <person name="Smart L.B."/>
            <person name="Muchero W."/>
        </authorList>
    </citation>
    <scope>NUCLEOTIDE SEQUENCE [LARGE SCALE GENOMIC DNA]</scope>
    <source>
        <tissue evidence="2">Shoot tip</tissue>
    </source>
</reference>